<feature type="transmembrane region" description="Helical" evidence="8">
    <location>
        <begin position="90"/>
        <end position="109"/>
    </location>
</feature>
<feature type="transmembrane region" description="Helical" evidence="8">
    <location>
        <begin position="46"/>
        <end position="69"/>
    </location>
</feature>
<evidence type="ECO:0000256" key="6">
    <source>
        <dbReference type="ARBA" id="ARBA00023065"/>
    </source>
</evidence>
<feature type="domain" description="V-ATPase proteolipid subunit C-like" evidence="9">
    <location>
        <begin position="93"/>
        <end position="150"/>
    </location>
</feature>
<evidence type="ECO:0000313" key="10">
    <source>
        <dbReference type="EMBL" id="KPJ66423.1"/>
    </source>
</evidence>
<dbReference type="InterPro" id="IPR002379">
    <property type="entry name" value="ATPase_proteolipid_c-like_dom"/>
</dbReference>
<comment type="subcellular location">
    <subcellularLocation>
        <location evidence="1">Membrane</location>
        <topology evidence="1">Multi-pass membrane protein</topology>
    </subcellularLocation>
</comment>
<evidence type="ECO:0000256" key="5">
    <source>
        <dbReference type="ARBA" id="ARBA00022989"/>
    </source>
</evidence>
<accession>A0A0S7XVG8</accession>
<organism evidence="10 11">
    <name type="scientific">candidate division WOR-1 bacterium DG_54_3</name>
    <dbReference type="NCBI Taxonomy" id="1703775"/>
    <lineage>
        <taxon>Bacteria</taxon>
        <taxon>Bacillati</taxon>
        <taxon>Saganbacteria</taxon>
    </lineage>
</organism>
<reference evidence="10 11" key="1">
    <citation type="journal article" date="2015" name="Microbiome">
        <title>Genomic resolution of linkages in carbon, nitrogen, and sulfur cycling among widespread estuary sediment bacteria.</title>
        <authorList>
            <person name="Baker B.J."/>
            <person name="Lazar C.S."/>
            <person name="Teske A.P."/>
            <person name="Dick G.J."/>
        </authorList>
    </citation>
    <scope>NUCLEOTIDE SEQUENCE [LARGE SCALE GENOMIC DNA]</scope>
    <source>
        <strain evidence="10">DG_54_3</strain>
    </source>
</reference>
<evidence type="ECO:0000256" key="4">
    <source>
        <dbReference type="ARBA" id="ARBA00022692"/>
    </source>
</evidence>
<evidence type="ECO:0000256" key="8">
    <source>
        <dbReference type="RuleBase" id="RU363060"/>
    </source>
</evidence>
<name>A0A0S7XVG8_UNCSA</name>
<evidence type="ECO:0000313" key="11">
    <source>
        <dbReference type="Proteomes" id="UP000051861"/>
    </source>
</evidence>
<gene>
    <name evidence="10" type="ORF">AMJ44_08400</name>
</gene>
<dbReference type="InterPro" id="IPR000245">
    <property type="entry name" value="ATPase_proteolipid_csu"/>
</dbReference>
<dbReference type="PATRIC" id="fig|1703775.3.peg.3299"/>
<evidence type="ECO:0000259" key="9">
    <source>
        <dbReference type="Pfam" id="PF00137"/>
    </source>
</evidence>
<keyword evidence="3 8" id="KW-0813">Transport</keyword>
<dbReference type="Pfam" id="PF00137">
    <property type="entry name" value="ATP-synt_C"/>
    <property type="match status" value="2"/>
</dbReference>
<dbReference type="SUPFAM" id="SSF81333">
    <property type="entry name" value="F1F0 ATP synthase subunit C"/>
    <property type="match status" value="2"/>
</dbReference>
<comment type="similarity">
    <text evidence="2 8">Belongs to the V-ATPase proteolipid subunit family.</text>
</comment>
<dbReference type="CDD" id="cd18180">
    <property type="entry name" value="ATP-synt_Vo_Ao_c_NTPK_rpt2"/>
    <property type="match status" value="1"/>
</dbReference>
<proteinExistence type="inferred from homology"/>
<dbReference type="InterPro" id="IPR035921">
    <property type="entry name" value="F/V-ATP_Csub_sf"/>
</dbReference>
<dbReference type="AlphaFoldDB" id="A0A0S7XVG8"/>
<dbReference type="GO" id="GO:0046961">
    <property type="term" value="F:proton-transporting ATPase activity, rotational mechanism"/>
    <property type="evidence" value="ECO:0007669"/>
    <property type="project" value="InterPro"/>
</dbReference>
<dbReference type="EMBL" id="LIZX01000081">
    <property type="protein sequence ID" value="KPJ66423.1"/>
    <property type="molecule type" value="Genomic_DNA"/>
</dbReference>
<feature type="domain" description="V-ATPase proteolipid subunit C-like" evidence="9">
    <location>
        <begin position="11"/>
        <end position="69"/>
    </location>
</feature>
<evidence type="ECO:0000256" key="3">
    <source>
        <dbReference type="ARBA" id="ARBA00022448"/>
    </source>
</evidence>
<dbReference type="GO" id="GO:0033179">
    <property type="term" value="C:proton-transporting V-type ATPase, V0 domain"/>
    <property type="evidence" value="ECO:0007669"/>
    <property type="project" value="InterPro"/>
</dbReference>
<dbReference type="CDD" id="cd18179">
    <property type="entry name" value="ATP-synt_Vo_Ao_c_NTPK_rpt1"/>
    <property type="match status" value="1"/>
</dbReference>
<dbReference type="PANTHER" id="PTHR10263">
    <property type="entry name" value="V-TYPE PROTON ATPASE PROTEOLIPID SUBUNIT"/>
    <property type="match status" value="1"/>
</dbReference>
<dbReference type="Proteomes" id="UP000051861">
    <property type="component" value="Unassembled WGS sequence"/>
</dbReference>
<keyword evidence="7 8" id="KW-0472">Membrane</keyword>
<keyword evidence="5 8" id="KW-1133">Transmembrane helix</keyword>
<dbReference type="PRINTS" id="PR00122">
    <property type="entry name" value="VACATPASE"/>
</dbReference>
<comment type="caution">
    <text evidence="10">The sequence shown here is derived from an EMBL/GenBank/DDBJ whole genome shotgun (WGS) entry which is preliminary data.</text>
</comment>
<evidence type="ECO:0000256" key="1">
    <source>
        <dbReference type="ARBA" id="ARBA00004141"/>
    </source>
</evidence>
<protein>
    <submittedName>
        <fullName evidence="10">Permease</fullName>
    </submittedName>
</protein>
<keyword evidence="4 8" id="KW-0812">Transmembrane</keyword>
<keyword evidence="6 8" id="KW-0406">Ion transport</keyword>
<feature type="transmembrane region" description="Helical" evidence="8">
    <location>
        <begin position="129"/>
        <end position="151"/>
    </location>
</feature>
<evidence type="ECO:0000256" key="2">
    <source>
        <dbReference type="ARBA" id="ARBA00007296"/>
    </source>
</evidence>
<sequence>MELGLALALAGVAVAVFLGGMGSAWGVAIAGQAAGGVLTEDPEKFGRLLVMVALPGTQGFYGFLGGFYIMMKIGLLTGALPVSPMAGLQLLFSALPVGLTGLLSGIYQGKASAAGIYLIAKRPEEMGKAIILPAMVETYAVIGLLATILMVSGVSL</sequence>
<dbReference type="NCBIfam" id="NF005124">
    <property type="entry name" value="PRK06558.1"/>
    <property type="match status" value="1"/>
</dbReference>
<evidence type="ECO:0000256" key="7">
    <source>
        <dbReference type="ARBA" id="ARBA00023136"/>
    </source>
</evidence>
<dbReference type="Gene3D" id="1.20.120.610">
    <property type="entry name" value="lithium bound rotor ring of v- atpase"/>
    <property type="match status" value="1"/>
</dbReference>